<keyword evidence="5 8" id="KW-0812">Transmembrane</keyword>
<evidence type="ECO:0000256" key="6">
    <source>
        <dbReference type="ARBA" id="ARBA00022989"/>
    </source>
</evidence>
<dbReference type="PANTHER" id="PTHR33908">
    <property type="entry name" value="MANNOSYLTRANSFERASE YKCB-RELATED"/>
    <property type="match status" value="1"/>
</dbReference>
<keyword evidence="3" id="KW-0328">Glycosyltransferase</keyword>
<evidence type="ECO:0000256" key="2">
    <source>
        <dbReference type="ARBA" id="ARBA00022475"/>
    </source>
</evidence>
<keyword evidence="4" id="KW-0808">Transferase</keyword>
<feature type="transmembrane region" description="Helical" evidence="8">
    <location>
        <begin position="270"/>
        <end position="290"/>
    </location>
</feature>
<evidence type="ECO:0000256" key="8">
    <source>
        <dbReference type="SAM" id="Phobius"/>
    </source>
</evidence>
<feature type="transmembrane region" description="Helical" evidence="8">
    <location>
        <begin position="131"/>
        <end position="149"/>
    </location>
</feature>
<accession>A0ABU5V249</accession>
<name>A0ABU5V249_9GAMM</name>
<evidence type="ECO:0000313" key="9">
    <source>
        <dbReference type="EMBL" id="MEA5666878.1"/>
    </source>
</evidence>
<evidence type="ECO:0000256" key="5">
    <source>
        <dbReference type="ARBA" id="ARBA00022692"/>
    </source>
</evidence>
<keyword evidence="6 8" id="KW-1133">Transmembrane helix</keyword>
<feature type="transmembrane region" description="Helical" evidence="8">
    <location>
        <begin position="105"/>
        <end position="125"/>
    </location>
</feature>
<comment type="subcellular location">
    <subcellularLocation>
        <location evidence="1">Cell membrane</location>
        <topology evidence="1">Multi-pass membrane protein</topology>
    </subcellularLocation>
</comment>
<sequence>MRELKQEAPYAAMVMLGFALVGYFFFTGLYCSDDTRYLIGAIKVAVGEPISVASLAERRAMFLLPGAMLYRPDASLEWMIVPYALLFVVLGLAGYLAARQFLGRWAAIAGMALAAAQPVFFLYAGAMLPDLSSTLFLIVGLLYLCRWVHQVVPSAEGAQRDSRGAAFLLGLSMALAFTIKESGLVLMPVVAAVMILAGAKAGWGRFLRDVALAAAGFLLLLGLEALLFKAVAGQWYSSVGSLLVPHDLAGFADSQGHGVIDRLKTLKMVLGGYTTLLCVLAGLSTLQLFASWLRGRMSWAQALTWLALVGFWLWPLLYFTFGSASLKSYLLPVMQQRYYAPSIIPAAILVAHLGAVVIRQGRLLMPAWIPVATMGLCLLVLLSAPYRQRHERGLIYDAPAKEAFRQAERDMRRRYPGIPFHDVHSGSSTDQNRCRALLMPVRDDGSNRLMTAIHSGADLRGDDFGYQPPVVGKLPILMAGNGAYMDDPKAFPWVATVQQGVASGQMKLTLVGRYGLLSPRALRGKSWLPRTVAGEQAEVLAPTPSAEEAARPTTPQQVEVYLVEAVQRR</sequence>
<evidence type="ECO:0000313" key="10">
    <source>
        <dbReference type="Proteomes" id="UP001301653"/>
    </source>
</evidence>
<evidence type="ECO:0000256" key="4">
    <source>
        <dbReference type="ARBA" id="ARBA00022679"/>
    </source>
</evidence>
<organism evidence="9 10">
    <name type="scientific">Stenotrophomonas capsici</name>
    <dbReference type="NCBI Taxonomy" id="3110230"/>
    <lineage>
        <taxon>Bacteria</taxon>
        <taxon>Pseudomonadati</taxon>
        <taxon>Pseudomonadota</taxon>
        <taxon>Gammaproteobacteria</taxon>
        <taxon>Lysobacterales</taxon>
        <taxon>Lysobacteraceae</taxon>
        <taxon>Stenotrophomonas</taxon>
    </lineage>
</organism>
<feature type="transmembrane region" description="Helical" evidence="8">
    <location>
        <begin position="365"/>
        <end position="386"/>
    </location>
</feature>
<feature type="transmembrane region" description="Helical" evidence="8">
    <location>
        <begin position="302"/>
        <end position="326"/>
    </location>
</feature>
<proteinExistence type="predicted"/>
<dbReference type="RefSeq" id="WP_323438113.1">
    <property type="nucleotide sequence ID" value="NZ_JAYFUH010000062.1"/>
</dbReference>
<keyword evidence="10" id="KW-1185">Reference proteome</keyword>
<evidence type="ECO:0000256" key="7">
    <source>
        <dbReference type="ARBA" id="ARBA00023136"/>
    </source>
</evidence>
<feature type="transmembrane region" description="Helical" evidence="8">
    <location>
        <begin position="78"/>
        <end position="98"/>
    </location>
</feature>
<evidence type="ECO:0000256" key="3">
    <source>
        <dbReference type="ARBA" id="ARBA00022676"/>
    </source>
</evidence>
<evidence type="ECO:0008006" key="11">
    <source>
        <dbReference type="Google" id="ProtNLM"/>
    </source>
</evidence>
<dbReference type="InterPro" id="IPR050297">
    <property type="entry name" value="LipidA_mod_glycosyltrf_83"/>
</dbReference>
<evidence type="ECO:0000256" key="1">
    <source>
        <dbReference type="ARBA" id="ARBA00004651"/>
    </source>
</evidence>
<feature type="transmembrane region" description="Helical" evidence="8">
    <location>
        <begin position="185"/>
        <end position="203"/>
    </location>
</feature>
<feature type="transmembrane region" description="Helical" evidence="8">
    <location>
        <begin position="12"/>
        <end position="30"/>
    </location>
</feature>
<gene>
    <name evidence="9" type="ORF">VA603_04935</name>
</gene>
<dbReference type="PANTHER" id="PTHR33908:SF11">
    <property type="entry name" value="MEMBRANE PROTEIN"/>
    <property type="match status" value="1"/>
</dbReference>
<dbReference type="EMBL" id="JAYFUH010000062">
    <property type="protein sequence ID" value="MEA5666878.1"/>
    <property type="molecule type" value="Genomic_DNA"/>
</dbReference>
<reference evidence="9 10" key="1">
    <citation type="submission" date="2023-12" db="EMBL/GenBank/DDBJ databases">
        <title>Stenotrophomonas guangdongensis sp. nov., isolated from wilted pepper plants (Capsicum annuum).</title>
        <authorList>
            <person name="Qiu M."/>
            <person name="Li Y."/>
            <person name="Liu Q."/>
            <person name="Zhang X."/>
            <person name="Huang Y."/>
            <person name="Guo R."/>
            <person name="Hu M."/>
            <person name="Zhou J."/>
            <person name="Zhou X."/>
        </authorList>
    </citation>
    <scope>NUCLEOTIDE SEQUENCE [LARGE SCALE GENOMIC DNA]</scope>
    <source>
        <strain evidence="9 10">MH1</strain>
    </source>
</reference>
<protein>
    <recommendedName>
        <fullName evidence="11">Glycosyltransferase RgtA/B/C/D-like domain-containing protein</fullName>
    </recommendedName>
</protein>
<feature type="transmembrane region" description="Helical" evidence="8">
    <location>
        <begin position="338"/>
        <end position="358"/>
    </location>
</feature>
<feature type="transmembrane region" description="Helical" evidence="8">
    <location>
        <begin position="161"/>
        <end position="179"/>
    </location>
</feature>
<comment type="caution">
    <text evidence="9">The sequence shown here is derived from an EMBL/GenBank/DDBJ whole genome shotgun (WGS) entry which is preliminary data.</text>
</comment>
<dbReference type="Proteomes" id="UP001301653">
    <property type="component" value="Unassembled WGS sequence"/>
</dbReference>
<keyword evidence="7 8" id="KW-0472">Membrane</keyword>
<keyword evidence="2" id="KW-1003">Cell membrane</keyword>
<feature type="transmembrane region" description="Helical" evidence="8">
    <location>
        <begin position="210"/>
        <end position="232"/>
    </location>
</feature>